<dbReference type="PIRSF" id="PIRSF011489">
    <property type="entry name" value="DUF479"/>
    <property type="match status" value="1"/>
</dbReference>
<dbReference type="Pfam" id="PF04336">
    <property type="entry name" value="ACP_PD"/>
    <property type="match status" value="1"/>
</dbReference>
<dbReference type="Proteomes" id="UP000321533">
    <property type="component" value="Chromosome"/>
</dbReference>
<dbReference type="AlphaFoldDB" id="A0A5B8V9X7"/>
<name>A0A5B8V9X7_9BACT</name>
<keyword evidence="5" id="KW-1185">Reference proteome</keyword>
<keyword evidence="1" id="KW-0444">Lipid biosynthesis</keyword>
<evidence type="ECO:0000256" key="1">
    <source>
        <dbReference type="ARBA" id="ARBA00022516"/>
    </source>
</evidence>
<keyword evidence="2" id="KW-0378">Hydrolase</keyword>
<keyword evidence="3" id="KW-0443">Lipid metabolism</keyword>
<dbReference type="InterPro" id="IPR007431">
    <property type="entry name" value="ACP_PD"/>
</dbReference>
<organism evidence="4 5">
    <name type="scientific">Panacibacter ginsenosidivorans</name>
    <dbReference type="NCBI Taxonomy" id="1813871"/>
    <lineage>
        <taxon>Bacteria</taxon>
        <taxon>Pseudomonadati</taxon>
        <taxon>Bacteroidota</taxon>
        <taxon>Chitinophagia</taxon>
        <taxon>Chitinophagales</taxon>
        <taxon>Chitinophagaceae</taxon>
        <taxon>Panacibacter</taxon>
    </lineage>
</organism>
<dbReference type="PANTHER" id="PTHR38764:SF1">
    <property type="entry name" value="ACYL CARRIER PROTEIN PHOSPHODIESTERASE"/>
    <property type="match status" value="1"/>
</dbReference>
<evidence type="ECO:0000256" key="2">
    <source>
        <dbReference type="ARBA" id="ARBA00022801"/>
    </source>
</evidence>
<accession>A0A5B8V9X7</accession>
<sequence length="222" mass="25956">MRLYEKHYFQIPPLHFTICFHYIGTMNYLAHAYLSFDSSEILVGNMISDFVKGKKKFDYPLPIQHGIMLHRMIDTFTDAHPATKTAITFFKPVVGAYAGAFVDVVYDHFLANDENEFHSNGLADFADRTYSRLNSFNNVLPERFQKMLPYMMDQNWLLNYRTTKGIENSFGGLFRRAKYIEYTEAAFNCFKENYISLNNCYNKFFPDVKAMVQSQRNIITAL</sequence>
<gene>
    <name evidence="4" type="ORF">FRZ67_13350</name>
</gene>
<protein>
    <submittedName>
        <fullName evidence="4">DUF479 domain-containing protein</fullName>
    </submittedName>
</protein>
<dbReference type="EMBL" id="CP042435">
    <property type="protein sequence ID" value="QEC68234.1"/>
    <property type="molecule type" value="Genomic_DNA"/>
</dbReference>
<dbReference type="KEGG" id="pgin:FRZ67_13350"/>
<dbReference type="GO" id="GO:0008770">
    <property type="term" value="F:[acyl-carrier-protein] phosphodiesterase activity"/>
    <property type="evidence" value="ECO:0007669"/>
    <property type="project" value="InterPro"/>
</dbReference>
<proteinExistence type="predicted"/>
<dbReference type="GO" id="GO:0006633">
    <property type="term" value="P:fatty acid biosynthetic process"/>
    <property type="evidence" value="ECO:0007669"/>
    <property type="project" value="InterPro"/>
</dbReference>
<evidence type="ECO:0000256" key="3">
    <source>
        <dbReference type="ARBA" id="ARBA00023098"/>
    </source>
</evidence>
<evidence type="ECO:0000313" key="4">
    <source>
        <dbReference type="EMBL" id="QEC68234.1"/>
    </source>
</evidence>
<reference evidence="4 5" key="1">
    <citation type="journal article" date="2016" name="Int. J. Syst. Evol. Microbiol.">
        <title>Panacibacter ginsenosidivorans gen. nov., sp. nov., with ginsenoside converting activity isolated from soil of a ginseng field.</title>
        <authorList>
            <person name="Siddiqi M.Z."/>
            <person name="Muhammad Shafi S."/>
            <person name="Choi K.D."/>
            <person name="Im W.T."/>
        </authorList>
    </citation>
    <scope>NUCLEOTIDE SEQUENCE [LARGE SCALE GENOMIC DNA]</scope>
    <source>
        <strain evidence="4 5">Gsoil1550</strain>
    </source>
</reference>
<evidence type="ECO:0000313" key="5">
    <source>
        <dbReference type="Proteomes" id="UP000321533"/>
    </source>
</evidence>
<dbReference type="PANTHER" id="PTHR38764">
    <property type="entry name" value="ACYL CARRIER PROTEIN PHOSPHODIESTERASE"/>
    <property type="match status" value="1"/>
</dbReference>